<evidence type="ECO:0000259" key="3">
    <source>
        <dbReference type="Pfam" id="PF21984"/>
    </source>
</evidence>
<dbReference type="AlphaFoldDB" id="A0A229P2S1"/>
<dbReference type="RefSeq" id="WP_089523680.1">
    <property type="nucleotide sequence ID" value="NZ_NMUQ01000001.1"/>
</dbReference>
<feature type="domain" description="DnaD N-terminal" evidence="3">
    <location>
        <begin position="25"/>
        <end position="116"/>
    </location>
</feature>
<dbReference type="SUPFAM" id="SSF46785">
    <property type="entry name" value="Winged helix' DNA-binding domain"/>
    <property type="match status" value="1"/>
</dbReference>
<dbReference type="SUPFAM" id="SSF158499">
    <property type="entry name" value="DnaD domain-like"/>
    <property type="match status" value="1"/>
</dbReference>
<comment type="similarity">
    <text evidence="1">Belongs to the DnaB/DnaD family.</text>
</comment>
<dbReference type="InterPro" id="IPR053162">
    <property type="entry name" value="DnaD"/>
</dbReference>
<evidence type="ECO:0000313" key="4">
    <source>
        <dbReference type="EMBL" id="OXM16596.1"/>
    </source>
</evidence>
<dbReference type="Gene3D" id="1.10.10.630">
    <property type="entry name" value="DnaD domain-like"/>
    <property type="match status" value="1"/>
</dbReference>
<gene>
    <name evidence="4" type="ORF">CGZ75_08025</name>
</gene>
<dbReference type="InterPro" id="IPR036390">
    <property type="entry name" value="WH_DNA-bd_sf"/>
</dbReference>
<dbReference type="NCBIfam" id="TIGR01446">
    <property type="entry name" value="DnaD_dom"/>
    <property type="match status" value="1"/>
</dbReference>
<dbReference type="Pfam" id="PF21984">
    <property type="entry name" value="DnaD_N"/>
    <property type="match status" value="1"/>
</dbReference>
<dbReference type="PANTHER" id="PTHR37293">
    <property type="entry name" value="PHAGE REPLICATION PROTEIN-RELATED"/>
    <property type="match status" value="1"/>
</dbReference>
<evidence type="ECO:0000259" key="2">
    <source>
        <dbReference type="Pfam" id="PF07261"/>
    </source>
</evidence>
<dbReference type="EMBL" id="NMUQ01000001">
    <property type="protein sequence ID" value="OXM16596.1"/>
    <property type="molecule type" value="Genomic_DNA"/>
</dbReference>
<accession>A0A229P2S1</accession>
<dbReference type="InterPro" id="IPR034829">
    <property type="entry name" value="DnaD-like_sf"/>
</dbReference>
<name>A0A229P2S1_9BACL</name>
<proteinExistence type="inferred from homology"/>
<dbReference type="InterPro" id="IPR053843">
    <property type="entry name" value="DnaD_N"/>
</dbReference>
<sequence length="231" mass="26518">MNQEFSAAYTRALASLLGDRGVFLPSLLLRSYRELGLSDSDFMLMLQLMAFRDSERKDFPTPEELAVRLGISGRSVEQMLGRLIKEGYLTIDDALDSVSGIRYERYNWQGWLERAAQWAAAEEVAAADSPKTEAHARPEPTNEQNLFAVFEQEFGRLLSPMEFERISSWLDQDRYSDELIRFALREAVFAGKLHFPYIDRILLEWSRNRVSTPEEARVHSRNKFRGTGGKG</sequence>
<dbReference type="Gene3D" id="1.10.10.10">
    <property type="entry name" value="Winged helix-like DNA-binding domain superfamily/Winged helix DNA-binding domain"/>
    <property type="match status" value="1"/>
</dbReference>
<keyword evidence="5" id="KW-1185">Reference proteome</keyword>
<dbReference type="Proteomes" id="UP000215145">
    <property type="component" value="Unassembled WGS sequence"/>
</dbReference>
<dbReference type="InterPro" id="IPR036388">
    <property type="entry name" value="WH-like_DNA-bd_sf"/>
</dbReference>
<reference evidence="4 5" key="1">
    <citation type="submission" date="2017-07" db="EMBL/GenBank/DDBJ databases">
        <title>Paenibacillus herberti R33 genome sequencing and assembly.</title>
        <authorList>
            <person name="Su W."/>
        </authorList>
    </citation>
    <scope>NUCLEOTIDE SEQUENCE [LARGE SCALE GENOMIC DNA]</scope>
    <source>
        <strain evidence="4 5">R33</strain>
    </source>
</reference>
<evidence type="ECO:0000313" key="5">
    <source>
        <dbReference type="Proteomes" id="UP000215145"/>
    </source>
</evidence>
<dbReference type="Pfam" id="PF07261">
    <property type="entry name" value="DnaB_2"/>
    <property type="match status" value="1"/>
</dbReference>
<organism evidence="4 5">
    <name type="scientific">Paenibacillus herberti</name>
    <dbReference type="NCBI Taxonomy" id="1619309"/>
    <lineage>
        <taxon>Bacteria</taxon>
        <taxon>Bacillati</taxon>
        <taxon>Bacillota</taxon>
        <taxon>Bacilli</taxon>
        <taxon>Bacillales</taxon>
        <taxon>Paenibacillaceae</taxon>
        <taxon>Paenibacillus</taxon>
    </lineage>
</organism>
<evidence type="ECO:0000256" key="1">
    <source>
        <dbReference type="ARBA" id="ARBA00093462"/>
    </source>
</evidence>
<dbReference type="PANTHER" id="PTHR37293:SF6">
    <property type="entry name" value="DNA REPLICATION PROTEIN DNAD"/>
    <property type="match status" value="1"/>
</dbReference>
<comment type="caution">
    <text evidence="4">The sequence shown here is derived from an EMBL/GenBank/DDBJ whole genome shotgun (WGS) entry which is preliminary data.</text>
</comment>
<dbReference type="OrthoDB" id="9770238at2"/>
<dbReference type="InterPro" id="IPR006343">
    <property type="entry name" value="DnaB/C_C"/>
</dbReference>
<feature type="domain" description="DnaB/C C-terminal" evidence="2">
    <location>
        <begin position="147"/>
        <end position="219"/>
    </location>
</feature>
<protein>
    <submittedName>
        <fullName evidence="4">DNA replication protein DnaD</fullName>
    </submittedName>
</protein>